<comment type="caution">
    <text evidence="4">The sequence shown here is derived from an EMBL/GenBank/DDBJ whole genome shotgun (WGS) entry which is preliminary data.</text>
</comment>
<feature type="compositionally biased region" description="Basic and acidic residues" evidence="1">
    <location>
        <begin position="73"/>
        <end position="87"/>
    </location>
</feature>
<feature type="region of interest" description="Disordered" evidence="1">
    <location>
        <begin position="58"/>
        <end position="87"/>
    </location>
</feature>
<gene>
    <name evidence="3" type="ORF">JG687_00005891</name>
    <name evidence="4" type="ORF">PC110_g9971</name>
    <name evidence="2" type="ORF">PC129_g8669</name>
</gene>
<name>A0A329SCI2_9STRA</name>
<dbReference type="Proteomes" id="UP000688947">
    <property type="component" value="Unassembled WGS sequence"/>
</dbReference>
<reference evidence="4 5" key="1">
    <citation type="submission" date="2018-01" db="EMBL/GenBank/DDBJ databases">
        <title>Draft genome of the strawberry crown rot pathogen Phytophthora cactorum.</title>
        <authorList>
            <person name="Armitage A.D."/>
            <person name="Lysoe E."/>
            <person name="Nellist C.F."/>
            <person name="Harrison R.J."/>
            <person name="Brurberg M.B."/>
        </authorList>
    </citation>
    <scope>NUCLEOTIDE SEQUENCE [LARGE SCALE GENOMIC DNA]</scope>
    <source>
        <strain evidence="4 5">10300</strain>
    </source>
</reference>
<accession>A0A329SCI2</accession>
<sequence>MQWTRELNDLLNQCVFASGYDFEASSELFCQQATKLRLWSGDGEVAVTANQCQEHWMALNPTEEDEEEEEADKGEGPETRRDESREQRVVDAIADEEEEYVVVPDGGPRLELSLSDAELDQLLSTLPPREEPEAVDGSSSADAKVVSPRSEMQWVLAFLTDPDAIASVDVEAKNLMRSREKNDDDNYQGFLQDLHEANLMAPAPISAVDGHSEQQHGADKAPVNNTDDSDQDSSDEDQEEWERTRQAMKHSMKLQ</sequence>
<dbReference type="OrthoDB" id="168051at2759"/>
<feature type="region of interest" description="Disordered" evidence="1">
    <location>
        <begin position="201"/>
        <end position="255"/>
    </location>
</feature>
<dbReference type="Proteomes" id="UP000760860">
    <property type="component" value="Unassembled WGS sequence"/>
</dbReference>
<dbReference type="VEuPathDB" id="FungiDB:PC110_g9971"/>
<dbReference type="AlphaFoldDB" id="A0A329SCI2"/>
<organism evidence="4 5">
    <name type="scientific">Phytophthora cactorum</name>
    <dbReference type="NCBI Taxonomy" id="29920"/>
    <lineage>
        <taxon>Eukaryota</taxon>
        <taxon>Sar</taxon>
        <taxon>Stramenopiles</taxon>
        <taxon>Oomycota</taxon>
        <taxon>Peronosporomycetes</taxon>
        <taxon>Peronosporales</taxon>
        <taxon>Peronosporaceae</taxon>
        <taxon>Phytophthora</taxon>
    </lineage>
</organism>
<keyword evidence="5" id="KW-1185">Reference proteome</keyword>
<feature type="compositionally biased region" description="Basic and acidic residues" evidence="1">
    <location>
        <begin position="210"/>
        <end position="219"/>
    </location>
</feature>
<reference evidence="2" key="2">
    <citation type="submission" date="2018-05" db="EMBL/GenBank/DDBJ databases">
        <title>Effector identification in a new, highly contiguous assembly of the strawberry crown rot pathogen Phytophthora cactorum.</title>
        <authorList>
            <person name="Armitage A.D."/>
            <person name="Nellist C.F."/>
            <person name="Bates H."/>
            <person name="Vickerstaff R.J."/>
            <person name="Harrison R.J."/>
        </authorList>
    </citation>
    <scope>NUCLEOTIDE SEQUENCE</scope>
    <source>
        <strain evidence="2">P421</strain>
    </source>
</reference>
<feature type="compositionally biased region" description="Acidic residues" evidence="1">
    <location>
        <begin position="62"/>
        <end position="72"/>
    </location>
</feature>
<evidence type="ECO:0000313" key="2">
    <source>
        <dbReference type="EMBL" id="KAG3220573.1"/>
    </source>
</evidence>
<feature type="compositionally biased region" description="Basic residues" evidence="1">
    <location>
        <begin position="246"/>
        <end position="255"/>
    </location>
</feature>
<evidence type="ECO:0000313" key="5">
    <source>
        <dbReference type="Proteomes" id="UP000251314"/>
    </source>
</evidence>
<evidence type="ECO:0000313" key="3">
    <source>
        <dbReference type="EMBL" id="KAG6964579.1"/>
    </source>
</evidence>
<dbReference type="EMBL" id="JAENGZ010000229">
    <property type="protein sequence ID" value="KAG6964579.1"/>
    <property type="molecule type" value="Genomic_DNA"/>
</dbReference>
<reference evidence="3" key="3">
    <citation type="submission" date="2021-01" db="EMBL/GenBank/DDBJ databases">
        <title>Phytophthora aleatoria, a newly-described species from Pinus radiata is distinct from Phytophthora cactorum isolates based on comparative genomics.</title>
        <authorList>
            <person name="Mcdougal R."/>
            <person name="Panda P."/>
            <person name="Williams N."/>
            <person name="Studholme D.J."/>
        </authorList>
    </citation>
    <scope>NUCLEOTIDE SEQUENCE</scope>
    <source>
        <strain evidence="3">NZFS 3830</strain>
    </source>
</reference>
<dbReference type="EMBL" id="MJFZ01000228">
    <property type="protein sequence ID" value="RAW33696.1"/>
    <property type="molecule type" value="Genomic_DNA"/>
</dbReference>
<dbReference type="EMBL" id="RCMV01000257">
    <property type="protein sequence ID" value="KAG3220573.1"/>
    <property type="molecule type" value="Genomic_DNA"/>
</dbReference>
<proteinExistence type="predicted"/>
<protein>
    <submittedName>
        <fullName evidence="4">Uncharacterized protein</fullName>
    </submittedName>
</protein>
<evidence type="ECO:0000313" key="4">
    <source>
        <dbReference type="EMBL" id="RAW33696.1"/>
    </source>
</evidence>
<evidence type="ECO:0000256" key="1">
    <source>
        <dbReference type="SAM" id="MobiDB-lite"/>
    </source>
</evidence>
<dbReference type="Proteomes" id="UP000251314">
    <property type="component" value="Unassembled WGS sequence"/>
</dbReference>
<feature type="compositionally biased region" description="Acidic residues" evidence="1">
    <location>
        <begin position="227"/>
        <end position="240"/>
    </location>
</feature>